<dbReference type="PROSITE" id="PS50158">
    <property type="entry name" value="ZF_CCHC"/>
    <property type="match status" value="1"/>
</dbReference>
<gene>
    <name evidence="5" type="ORF">niasHT_014880</name>
    <name evidence="4" type="ORF">niasHT_028585</name>
</gene>
<sequence length="921" mass="105117">MAFVRSPYLTRQQAANAGIVLNNDGAILQQQNPLEESTESHNRGFLNHRIDPPLFQIDRNTPISPNLTHRNNHGLILQPQMTETELRNRLLNVSIGPNNRNDNGTQNGDAQNLGQQNGNELVEIGQNSEHGDEEQFEFGQQRRGGLRDFEIFANLEHERGGLQNFGVERVNPNRHQQPQITPTVIQCFGENRMQNRHVGGEIRGQANSRVANNREFVEQRPLLNRPPLPPQHSVIHRQYIQHVEPLPPSFPYANERIPPAPNYAQPVFEQQRYQPPQNAPNPSQNVDVLHSLEFHLVLEKIPDLNGSEGIDAVKRFFKKFDAYTSEWPEKKRISALETKVYGRAERAFEAAKATQPFQYALIRRDMMNQLEETDASQLGAFDELMVGVKRRQNETIDSLANRISALVQKAYVGLTQHFCDEYAIKFLIRAMGNPELALSLELARTPGMSLDHFVSLTARAESTQKAARRFTATNSRNTDRMNSYDDHGLTFHQNRNFSSRPANAYQRPYSNIKCYNCDEYGHISRNCLRPRPSQNIILPETNEESRQIAPRNFRQNCVVFQRNAVHRSNNYIREKCHESKVAEFFKNLETNWTKKEDMSFMVGKTMATQVNVLGLETKAMMDGGAQISLISANFLYKLVTEKILNLRQANFCKSYPKILDVNGNPLKCLGTITIPIHRKGLGEPKMCVFNITEAPIGFDLLLGTNALGDLGFKLYDEVNEVMVPFEKVNFGRKNFETVIFRTKFECESPDRENADKLKKGSKRKKSPKQQKYGGTVFQSAGQEKQRQMEEPKPKFGQRKRIWKPTAKKGQQNQGEVDLQLGTIAQRGRGKGLSDWKIRTVEKKNFVSTVDQTDNHDCRVPNALGNRADSHSNVCSSPLGKRFEFCWKSFPPTDVTRFGNDETLLWPNSNLSQQKKQGTLFR</sequence>
<dbReference type="GO" id="GO:0019899">
    <property type="term" value="F:enzyme binding"/>
    <property type="evidence" value="ECO:0007669"/>
    <property type="project" value="UniProtKB-ARBA"/>
</dbReference>
<keyword evidence="6" id="KW-1185">Reference proteome</keyword>
<evidence type="ECO:0000259" key="3">
    <source>
        <dbReference type="PROSITE" id="PS50158"/>
    </source>
</evidence>
<dbReference type="Proteomes" id="UP001620626">
    <property type="component" value="Unassembled WGS sequence"/>
</dbReference>
<reference evidence="5 6" key="1">
    <citation type="submission" date="2024-10" db="EMBL/GenBank/DDBJ databases">
        <authorList>
            <person name="Kim D."/>
        </authorList>
    </citation>
    <scope>NUCLEOTIDE SEQUENCE [LARGE SCALE GENOMIC DNA]</scope>
    <source>
        <strain evidence="5">BH-2024</strain>
    </source>
</reference>
<evidence type="ECO:0000313" key="5">
    <source>
        <dbReference type="EMBL" id="KAL3113977.1"/>
    </source>
</evidence>
<dbReference type="SUPFAM" id="SSF57756">
    <property type="entry name" value="Retrovirus zinc finger-like domains"/>
    <property type="match status" value="1"/>
</dbReference>
<feature type="compositionally biased region" description="Polar residues" evidence="2">
    <location>
        <begin position="95"/>
        <end position="115"/>
    </location>
</feature>
<evidence type="ECO:0000313" key="6">
    <source>
        <dbReference type="Proteomes" id="UP001620626"/>
    </source>
</evidence>
<comment type="caution">
    <text evidence="5">The sequence shown here is derived from an EMBL/GenBank/DDBJ whole genome shotgun (WGS) entry which is preliminary data.</text>
</comment>
<dbReference type="CDD" id="cd00303">
    <property type="entry name" value="retropepsin_like"/>
    <property type="match status" value="1"/>
</dbReference>
<dbReference type="SMART" id="SM00343">
    <property type="entry name" value="ZnF_C2HC"/>
    <property type="match status" value="1"/>
</dbReference>
<dbReference type="EMBL" id="JBICBT010000803">
    <property type="protein sequence ID" value="KAL3099807.1"/>
    <property type="molecule type" value="Genomic_DNA"/>
</dbReference>
<keyword evidence="1" id="KW-0863">Zinc-finger</keyword>
<dbReference type="Gene3D" id="4.10.60.10">
    <property type="entry name" value="Zinc finger, CCHC-type"/>
    <property type="match status" value="1"/>
</dbReference>
<feature type="region of interest" description="Disordered" evidence="2">
    <location>
        <begin position="93"/>
        <end position="115"/>
    </location>
</feature>
<accession>A0ABD2LFI0</accession>
<organism evidence="5 6">
    <name type="scientific">Heterodera trifolii</name>
    <dbReference type="NCBI Taxonomy" id="157864"/>
    <lineage>
        <taxon>Eukaryota</taxon>
        <taxon>Metazoa</taxon>
        <taxon>Ecdysozoa</taxon>
        <taxon>Nematoda</taxon>
        <taxon>Chromadorea</taxon>
        <taxon>Rhabditida</taxon>
        <taxon>Tylenchina</taxon>
        <taxon>Tylenchomorpha</taxon>
        <taxon>Tylenchoidea</taxon>
        <taxon>Heteroderidae</taxon>
        <taxon>Heteroderinae</taxon>
        <taxon>Heterodera</taxon>
    </lineage>
</organism>
<dbReference type="AlphaFoldDB" id="A0ABD2LFI0"/>
<evidence type="ECO:0000313" key="4">
    <source>
        <dbReference type="EMBL" id="KAL3099807.1"/>
    </source>
</evidence>
<dbReference type="InterPro" id="IPR001878">
    <property type="entry name" value="Znf_CCHC"/>
</dbReference>
<protein>
    <recommendedName>
        <fullName evidence="3">CCHC-type domain-containing protein</fullName>
    </recommendedName>
</protein>
<dbReference type="Pfam" id="PF00098">
    <property type="entry name" value="zf-CCHC"/>
    <property type="match status" value="1"/>
</dbReference>
<feature type="compositionally biased region" description="Basic residues" evidence="2">
    <location>
        <begin position="759"/>
        <end position="768"/>
    </location>
</feature>
<name>A0ABD2LFI0_9BILA</name>
<evidence type="ECO:0000256" key="1">
    <source>
        <dbReference type="PROSITE-ProRule" id="PRU00047"/>
    </source>
</evidence>
<feature type="domain" description="CCHC-type" evidence="3">
    <location>
        <begin position="513"/>
        <end position="527"/>
    </location>
</feature>
<proteinExistence type="predicted"/>
<keyword evidence="1" id="KW-0479">Metal-binding</keyword>
<feature type="compositionally biased region" description="Basic and acidic residues" evidence="2">
    <location>
        <begin position="783"/>
        <end position="793"/>
    </location>
</feature>
<dbReference type="EMBL" id="JBICBT010000427">
    <property type="protein sequence ID" value="KAL3113977.1"/>
    <property type="molecule type" value="Genomic_DNA"/>
</dbReference>
<evidence type="ECO:0000256" key="2">
    <source>
        <dbReference type="SAM" id="MobiDB-lite"/>
    </source>
</evidence>
<keyword evidence="1" id="KW-0862">Zinc</keyword>
<dbReference type="InterPro" id="IPR036875">
    <property type="entry name" value="Znf_CCHC_sf"/>
</dbReference>
<dbReference type="GO" id="GO:0008270">
    <property type="term" value="F:zinc ion binding"/>
    <property type="evidence" value="ECO:0007669"/>
    <property type="project" value="UniProtKB-KW"/>
</dbReference>
<feature type="region of interest" description="Disordered" evidence="2">
    <location>
        <begin position="750"/>
        <end position="798"/>
    </location>
</feature>